<evidence type="ECO:0000256" key="1">
    <source>
        <dbReference type="SAM" id="SignalP"/>
    </source>
</evidence>
<dbReference type="GO" id="GO:0035091">
    <property type="term" value="F:phosphatidylinositol binding"/>
    <property type="evidence" value="ECO:0007669"/>
    <property type="project" value="TreeGrafter"/>
</dbReference>
<dbReference type="eggNOG" id="COG2930">
    <property type="taxonomic scope" value="Bacteria"/>
</dbReference>
<feature type="chain" id="PRO_5003167184" description="Ysc84 actin-binding domain-containing protein" evidence="1">
    <location>
        <begin position="30"/>
        <end position="237"/>
    </location>
</feature>
<dbReference type="Pfam" id="PF04366">
    <property type="entry name" value="Ysc84"/>
    <property type="match status" value="1"/>
</dbReference>
<sequence>MNATRLCRTTRPFLSLALALCLLALGAAAALASSPQERIRDCTKVLREMAKENDSGAMADLIRSAKGVAIFPSVVKAGLVFGGKYGEGLILRRDPGTGRWFGPSFLNVAGASWGLQIGVQSTALVLVITNDRGMEGFVGDKVTLGGDLSVAAGPVGRNAEAGTDSSLTASIYSYSMSKGLFAGLSLEGAVVSTEYDTNRSYWKKDLDSRRVLNTRATKDAIQPLIQELNRQIKRSRQ</sequence>
<dbReference type="InterPro" id="IPR007461">
    <property type="entry name" value="Ysc84_actin-binding"/>
</dbReference>
<feature type="domain" description="Ysc84 actin-binding" evidence="2">
    <location>
        <begin position="110"/>
        <end position="230"/>
    </location>
</feature>
<proteinExistence type="predicted"/>
<keyword evidence="4" id="KW-1185">Reference proteome</keyword>
<feature type="signal peptide" evidence="1">
    <location>
        <begin position="1"/>
        <end position="29"/>
    </location>
</feature>
<dbReference type="EMBL" id="CM001022">
    <property type="protein sequence ID" value="EFQ24204.1"/>
    <property type="molecule type" value="Genomic_DNA"/>
</dbReference>
<gene>
    <name evidence="3" type="ORF">Apau_1788</name>
</gene>
<dbReference type="PANTHER" id="PTHR15629">
    <property type="entry name" value="SH3YL1 PROTEIN"/>
    <property type="match status" value="1"/>
</dbReference>
<dbReference type="CDD" id="cd11524">
    <property type="entry name" value="SYLF"/>
    <property type="match status" value="1"/>
</dbReference>
<dbReference type="OrthoDB" id="9782434at2"/>
<protein>
    <recommendedName>
        <fullName evidence="2">Ysc84 actin-binding domain-containing protein</fullName>
    </recommendedName>
</protein>
<dbReference type="Proteomes" id="UP000005096">
    <property type="component" value="Chromosome"/>
</dbReference>
<organism evidence="3 4">
    <name type="scientific">Aminomonas paucivorans DSM 12260</name>
    <dbReference type="NCBI Taxonomy" id="584708"/>
    <lineage>
        <taxon>Bacteria</taxon>
        <taxon>Thermotogati</taxon>
        <taxon>Synergistota</taxon>
        <taxon>Synergistia</taxon>
        <taxon>Synergistales</taxon>
        <taxon>Synergistaceae</taxon>
        <taxon>Aminomonas</taxon>
    </lineage>
</organism>
<name>E3CVL3_9BACT</name>
<evidence type="ECO:0000313" key="4">
    <source>
        <dbReference type="Proteomes" id="UP000005096"/>
    </source>
</evidence>
<keyword evidence="1" id="KW-0732">Signal</keyword>
<dbReference type="RefSeq" id="WP_006301432.1">
    <property type="nucleotide sequence ID" value="NZ_CM001022.1"/>
</dbReference>
<dbReference type="InterPro" id="IPR051702">
    <property type="entry name" value="SH3_domain_YSC84-like"/>
</dbReference>
<reference evidence="3 4" key="1">
    <citation type="journal article" date="2010" name="Stand. Genomic Sci.">
        <title>Non-contiguous finished genome sequence of Aminomonas paucivorans type strain (GLU-3).</title>
        <authorList>
            <person name="Pitluck S."/>
            <person name="Yasawong M."/>
            <person name="Held B."/>
            <person name="Lapidus A."/>
            <person name="Nolan M."/>
            <person name="Copeland A."/>
            <person name="Lucas S."/>
            <person name="Del Rio T.G."/>
            <person name="Tice H."/>
            <person name="Cheng J.F."/>
            <person name="Chertkov O."/>
            <person name="Goodwin L."/>
            <person name="Tapia R."/>
            <person name="Han C."/>
            <person name="Liolios K."/>
            <person name="Ivanova N."/>
            <person name="Mavromatis K."/>
            <person name="Ovchinnikova G."/>
            <person name="Pati A."/>
            <person name="Chen A."/>
            <person name="Palaniappan K."/>
            <person name="Land M."/>
            <person name="Hauser L."/>
            <person name="Chang Y.J."/>
            <person name="Jeffries C.D."/>
            <person name="Pukall R."/>
            <person name="Spring S."/>
            <person name="Rohde M."/>
            <person name="Sikorski J."/>
            <person name="Goker M."/>
            <person name="Woyke T."/>
            <person name="Bristow J."/>
            <person name="Eisen J.A."/>
            <person name="Markowitz V."/>
            <person name="Hugenholtz P."/>
            <person name="Kyrpides N.C."/>
            <person name="Klenk H.P."/>
        </authorList>
    </citation>
    <scope>NUCLEOTIDE SEQUENCE [LARGE SCALE GENOMIC DNA]</scope>
    <source>
        <strain evidence="3 4">DSM 12260</strain>
    </source>
</reference>
<evidence type="ECO:0000313" key="3">
    <source>
        <dbReference type="EMBL" id="EFQ24204.1"/>
    </source>
</evidence>
<accession>E3CVL3</accession>
<dbReference type="AlphaFoldDB" id="E3CVL3"/>
<dbReference type="PANTHER" id="PTHR15629:SF2">
    <property type="entry name" value="SH3 DOMAIN-CONTAINING YSC84-LIKE PROTEIN 1"/>
    <property type="match status" value="1"/>
</dbReference>
<evidence type="ECO:0000259" key="2">
    <source>
        <dbReference type="Pfam" id="PF04366"/>
    </source>
</evidence>
<dbReference type="STRING" id="584708.Apau_1788"/>
<dbReference type="PaxDb" id="584708-Apau_1788"/>
<dbReference type="HOGENOM" id="CLU_015320_4_1_0"/>